<dbReference type="Pfam" id="PF13517">
    <property type="entry name" value="FG-GAP_3"/>
    <property type="match status" value="2"/>
</dbReference>
<dbReference type="InterPro" id="IPR028994">
    <property type="entry name" value="Integrin_alpha_N"/>
</dbReference>
<sequence length="408" mass="44727">MKYSTGSGPFSVAVGDFNNDTRLDIVVANWYDNTVSVLLGYGNGSFANQTKYSTGSGPISVAVGDFNNDNRLDIVVTNWNDNNMSVLLGYGNGFFANQMTYPTGYSPSSIAIGDFNNDTGLDIVVANANGRSIIVYLGYPKEGFLNQMKLITGNGSQPKSFTIGDFNNDGQTDIAVANSGTNNVGIFLRYDNGSFANQMAYPSDSSPWAVAVGDFNNDTILDIVVVNHDNDTAVNNDCKQARCKACLRSFSIREGKSALRKHMNSEVHKEHMKTFGNNILITHTSFGEAQNVSAMEDTFVYHGVKHAHSYISQQCTINLVKDLFASCSSTAKNLACARTKSRAVACNVFAPYFTSKLIDKMLQSRFYSISFDASNKGNIKTYPFAVQYFTDIRVKRGILQFVDDFSIK</sequence>
<dbReference type="SUPFAM" id="SSF69318">
    <property type="entry name" value="Integrin alpha N-terminal domain"/>
    <property type="match status" value="1"/>
</dbReference>
<proteinExistence type="predicted"/>
<dbReference type="Gene3D" id="2.30.30.100">
    <property type="match status" value="3"/>
</dbReference>
<dbReference type="Proteomes" id="UP000663836">
    <property type="component" value="Unassembled WGS sequence"/>
</dbReference>
<dbReference type="PANTHER" id="PTHR46580">
    <property type="entry name" value="SENSOR KINASE-RELATED"/>
    <property type="match status" value="1"/>
</dbReference>
<evidence type="ECO:0000313" key="2">
    <source>
        <dbReference type="EMBL" id="CAF4165612.1"/>
    </source>
</evidence>
<dbReference type="AlphaFoldDB" id="A0A819Z294"/>
<evidence type="ECO:0000313" key="3">
    <source>
        <dbReference type="Proteomes" id="UP000663836"/>
    </source>
</evidence>
<comment type="caution">
    <text evidence="2">The sequence shown here is derived from an EMBL/GenBank/DDBJ whole genome shotgun (WGS) entry which is preliminary data.</text>
</comment>
<protein>
    <submittedName>
        <fullName evidence="2">Uncharacterized protein</fullName>
    </submittedName>
</protein>
<dbReference type="EMBL" id="CAJOBD010011310">
    <property type="protein sequence ID" value="CAF4165612.1"/>
    <property type="molecule type" value="Genomic_DNA"/>
</dbReference>
<organism evidence="2 3">
    <name type="scientific">Rotaria sordida</name>
    <dbReference type="NCBI Taxonomy" id="392033"/>
    <lineage>
        <taxon>Eukaryota</taxon>
        <taxon>Metazoa</taxon>
        <taxon>Spiralia</taxon>
        <taxon>Gnathifera</taxon>
        <taxon>Rotifera</taxon>
        <taxon>Eurotatoria</taxon>
        <taxon>Bdelloidea</taxon>
        <taxon>Philodinida</taxon>
        <taxon>Philodinidae</taxon>
        <taxon>Rotaria</taxon>
    </lineage>
</organism>
<gene>
    <name evidence="2" type="ORF">JBS370_LOCUS34737</name>
</gene>
<keyword evidence="1" id="KW-0732">Signal</keyword>
<dbReference type="InterPro" id="IPR013517">
    <property type="entry name" value="FG-GAP"/>
</dbReference>
<reference evidence="2" key="1">
    <citation type="submission" date="2021-02" db="EMBL/GenBank/DDBJ databases">
        <authorList>
            <person name="Nowell W R."/>
        </authorList>
    </citation>
    <scope>NUCLEOTIDE SEQUENCE</scope>
</reference>
<name>A0A819Z294_9BILA</name>
<evidence type="ECO:0000256" key="1">
    <source>
        <dbReference type="ARBA" id="ARBA00022729"/>
    </source>
</evidence>
<accession>A0A819Z294</accession>